<keyword evidence="3" id="KW-1185">Reference proteome</keyword>
<comment type="caution">
    <text evidence="2">The sequence shown here is derived from an EMBL/GenBank/DDBJ whole genome shotgun (WGS) entry which is preliminary data.</text>
</comment>
<evidence type="ECO:0000313" key="3">
    <source>
        <dbReference type="Proteomes" id="UP000579812"/>
    </source>
</evidence>
<accession>A0A7J6DHY9</accession>
<organism evidence="2 3">
    <name type="scientific">Onychostoma macrolepis</name>
    <dbReference type="NCBI Taxonomy" id="369639"/>
    <lineage>
        <taxon>Eukaryota</taxon>
        <taxon>Metazoa</taxon>
        <taxon>Chordata</taxon>
        <taxon>Craniata</taxon>
        <taxon>Vertebrata</taxon>
        <taxon>Euteleostomi</taxon>
        <taxon>Actinopterygii</taxon>
        <taxon>Neopterygii</taxon>
        <taxon>Teleostei</taxon>
        <taxon>Ostariophysi</taxon>
        <taxon>Cypriniformes</taxon>
        <taxon>Cyprinidae</taxon>
        <taxon>Acrossocheilinae</taxon>
        <taxon>Onychostoma</taxon>
    </lineage>
</organism>
<feature type="region of interest" description="Disordered" evidence="1">
    <location>
        <begin position="98"/>
        <end position="127"/>
    </location>
</feature>
<evidence type="ECO:0000313" key="2">
    <source>
        <dbReference type="EMBL" id="KAF4118917.1"/>
    </source>
</evidence>
<dbReference type="Proteomes" id="UP000579812">
    <property type="component" value="Unassembled WGS sequence"/>
</dbReference>
<dbReference type="AlphaFoldDB" id="A0A7J6DHY9"/>
<reference evidence="2 3" key="1">
    <citation type="submission" date="2020-04" db="EMBL/GenBank/DDBJ databases">
        <title>Chromosome-level genome assembly of a cyprinid fish Onychostoma macrolepis by integration of Nanopore Sequencing, Bionano and Hi-C technology.</title>
        <authorList>
            <person name="Wang D."/>
        </authorList>
    </citation>
    <scope>NUCLEOTIDE SEQUENCE [LARGE SCALE GENOMIC DNA]</scope>
    <source>
        <strain evidence="2">SWU-2019</strain>
        <tissue evidence="2">Muscle</tissue>
    </source>
</reference>
<gene>
    <name evidence="2" type="ORF">G5714_000968</name>
</gene>
<feature type="region of interest" description="Disordered" evidence="1">
    <location>
        <begin position="159"/>
        <end position="179"/>
    </location>
</feature>
<name>A0A7J6DHY9_9TELE</name>
<feature type="compositionally biased region" description="Polar residues" evidence="1">
    <location>
        <begin position="103"/>
        <end position="127"/>
    </location>
</feature>
<dbReference type="EMBL" id="JAAMOB010000001">
    <property type="protein sequence ID" value="KAF4118917.1"/>
    <property type="molecule type" value="Genomic_DNA"/>
</dbReference>
<feature type="compositionally biased region" description="Low complexity" evidence="1">
    <location>
        <begin position="159"/>
        <end position="169"/>
    </location>
</feature>
<sequence length="179" mass="19495">MKLASINVGPRKEDGLSGGGTVFIFQDGRCLEDYVEEFIDTCHQAICSDLTLMEGFRVGLDEEMQIVMPLGDPSWSLAQYLTFALWIAGSSYQVGEMEATPAPESSPNTTAAPQSNQPSIPSADSQISRSSTIIFSPETLSSAKSSLPAHWHYPQSSLHLSSPQSLPRLHWSRPAPQLN</sequence>
<evidence type="ECO:0000256" key="1">
    <source>
        <dbReference type="SAM" id="MobiDB-lite"/>
    </source>
</evidence>
<protein>
    <submittedName>
        <fullName evidence="2">Uncharacterized protein</fullName>
    </submittedName>
</protein>
<proteinExistence type="predicted"/>